<evidence type="ECO:0000313" key="3">
    <source>
        <dbReference type="EMBL" id="KAE9068149.1"/>
    </source>
</evidence>
<dbReference type="Proteomes" id="UP000476176">
    <property type="component" value="Unassembled WGS sequence"/>
</dbReference>
<feature type="coiled-coil region" evidence="1">
    <location>
        <begin position="6"/>
        <end position="37"/>
    </location>
</feature>
<dbReference type="Proteomes" id="UP000433483">
    <property type="component" value="Unassembled WGS sequence"/>
</dbReference>
<proteinExistence type="predicted"/>
<organism evidence="2 10">
    <name type="scientific">Phytophthora fragariae</name>
    <dbReference type="NCBI Taxonomy" id="53985"/>
    <lineage>
        <taxon>Eukaryota</taxon>
        <taxon>Sar</taxon>
        <taxon>Stramenopiles</taxon>
        <taxon>Oomycota</taxon>
        <taxon>Peronosporomycetes</taxon>
        <taxon>Peronosporales</taxon>
        <taxon>Peronosporaceae</taxon>
        <taxon>Phytophthora</taxon>
    </lineage>
</organism>
<evidence type="ECO:0000313" key="10">
    <source>
        <dbReference type="Proteomes" id="UP000460718"/>
    </source>
</evidence>
<keyword evidence="7" id="KW-1185">Reference proteome</keyword>
<name>A0A6A3HHV2_9STRA</name>
<keyword evidence="1" id="KW-0175">Coiled coil</keyword>
<evidence type="ECO:0000313" key="6">
    <source>
        <dbReference type="EMBL" id="KAE9175295.1"/>
    </source>
</evidence>
<dbReference type="EMBL" id="QXGC01003491">
    <property type="protein sequence ID" value="KAE9175295.1"/>
    <property type="molecule type" value="Genomic_DNA"/>
</dbReference>
<sequence>MNISANVQAEMAENDANVQAEMAENEVNVQAEMLENETGAVGEHVRLTDQQQELHSEDGQVALHSKQIHQSSIFLAELTSTCQYGQFSETMERTARMLYTA</sequence>
<evidence type="ECO:0000313" key="8">
    <source>
        <dbReference type="Proteomes" id="UP000440732"/>
    </source>
</evidence>
<evidence type="ECO:0000313" key="9">
    <source>
        <dbReference type="Proteomes" id="UP000441208"/>
    </source>
</evidence>
<dbReference type="AlphaFoldDB" id="A0A6A3HHV2"/>
<dbReference type="Proteomes" id="UP000440732">
    <property type="component" value="Unassembled WGS sequence"/>
</dbReference>
<dbReference type="EMBL" id="QXGB01003631">
    <property type="protein sequence ID" value="KAE9169732.1"/>
    <property type="molecule type" value="Genomic_DNA"/>
</dbReference>
<gene>
    <name evidence="6" type="ORF">PF004_g26431</name>
    <name evidence="5" type="ORF">PF005_g27840</name>
    <name evidence="4" type="ORF">PF006_g27416</name>
    <name evidence="3" type="ORF">PF007_g27801</name>
    <name evidence="2" type="ORF">PF011_g27140</name>
</gene>
<evidence type="ECO:0000313" key="7">
    <source>
        <dbReference type="Proteomes" id="UP000433483"/>
    </source>
</evidence>
<dbReference type="EMBL" id="QXGA01003732">
    <property type="protein sequence ID" value="KAE9079924.1"/>
    <property type="molecule type" value="Genomic_DNA"/>
</dbReference>
<dbReference type="EMBL" id="QXFW01003834">
    <property type="protein sequence ID" value="KAE8968542.1"/>
    <property type="molecule type" value="Genomic_DNA"/>
</dbReference>
<comment type="caution">
    <text evidence="2">The sequence shown here is derived from an EMBL/GenBank/DDBJ whole genome shotgun (WGS) entry which is preliminary data.</text>
</comment>
<protein>
    <submittedName>
        <fullName evidence="2">Uncharacterized protein</fullName>
    </submittedName>
</protein>
<dbReference type="Proteomes" id="UP000460718">
    <property type="component" value="Unassembled WGS sequence"/>
</dbReference>
<reference evidence="10 11" key="1">
    <citation type="submission" date="2018-09" db="EMBL/GenBank/DDBJ databases">
        <title>Genomic investigation of the strawberry pathogen Phytophthora fragariae indicates pathogenicity is determined by transcriptional variation in three key races.</title>
        <authorList>
            <person name="Adams T.M."/>
            <person name="Armitage A.D."/>
            <person name="Sobczyk M.K."/>
            <person name="Bates H.J."/>
            <person name="Dunwell J.M."/>
            <person name="Nellist C.F."/>
            <person name="Harrison R.J."/>
        </authorList>
    </citation>
    <scope>NUCLEOTIDE SEQUENCE [LARGE SCALE GENOMIC DNA]</scope>
    <source>
        <strain evidence="6 11">BC-23</strain>
        <strain evidence="5 7">NOV-27</strain>
        <strain evidence="4 8">NOV-5</strain>
        <strain evidence="3 9">NOV-71</strain>
        <strain evidence="2 10">SCRP245</strain>
    </source>
</reference>
<dbReference type="Proteomes" id="UP000441208">
    <property type="component" value="Unassembled WGS sequence"/>
</dbReference>
<accession>A0A6A3HHV2</accession>
<evidence type="ECO:0000313" key="5">
    <source>
        <dbReference type="EMBL" id="KAE9169732.1"/>
    </source>
</evidence>
<evidence type="ECO:0000313" key="11">
    <source>
        <dbReference type="Proteomes" id="UP000476176"/>
    </source>
</evidence>
<dbReference type="EMBL" id="QXFZ01003593">
    <property type="protein sequence ID" value="KAE9068149.1"/>
    <property type="molecule type" value="Genomic_DNA"/>
</dbReference>
<evidence type="ECO:0000313" key="4">
    <source>
        <dbReference type="EMBL" id="KAE9079924.1"/>
    </source>
</evidence>
<evidence type="ECO:0000256" key="1">
    <source>
        <dbReference type="SAM" id="Coils"/>
    </source>
</evidence>
<evidence type="ECO:0000313" key="2">
    <source>
        <dbReference type="EMBL" id="KAE8968542.1"/>
    </source>
</evidence>